<dbReference type="PANTHER" id="PTHR46112:SF8">
    <property type="entry name" value="CYTOPLASMIC PEPTIDASE PEPQ-RELATED"/>
    <property type="match status" value="1"/>
</dbReference>
<reference evidence="2 3" key="1">
    <citation type="submission" date="2022-06" db="EMBL/GenBank/DDBJ databases">
        <title>Genomic Encyclopedia of Archaeal and Bacterial Type Strains, Phase II (KMG-II): from individual species to whole genera.</title>
        <authorList>
            <person name="Goeker M."/>
        </authorList>
    </citation>
    <scope>NUCLEOTIDE SEQUENCE [LARGE SCALE GENOMIC DNA]</scope>
    <source>
        <strain evidence="2 3">DSM 45037</strain>
    </source>
</reference>
<name>A0ABT1GY20_9NOCA</name>
<evidence type="ECO:0000313" key="2">
    <source>
        <dbReference type="EMBL" id="MCP2159639.1"/>
    </source>
</evidence>
<proteinExistence type="predicted"/>
<dbReference type="PANTHER" id="PTHR46112">
    <property type="entry name" value="AMINOPEPTIDASE"/>
    <property type="match status" value="1"/>
</dbReference>
<evidence type="ECO:0000259" key="1">
    <source>
        <dbReference type="Pfam" id="PF00557"/>
    </source>
</evidence>
<feature type="domain" description="Peptidase M24" evidence="1">
    <location>
        <begin position="18"/>
        <end position="180"/>
    </location>
</feature>
<dbReference type="EMBL" id="JAMTCG010000002">
    <property type="protein sequence ID" value="MCP2159639.1"/>
    <property type="molecule type" value="Genomic_DNA"/>
</dbReference>
<dbReference type="InterPro" id="IPR000994">
    <property type="entry name" value="Pept_M24"/>
</dbReference>
<keyword evidence="3" id="KW-1185">Reference proteome</keyword>
<sequence>MTPGIETDEDERVRRLTDAEARALELFDAVMERGIVAAGVSERAASDAVRDLAAEMLGVDRFWHKRIVRAGPNTLHPYADNPPDRDIAADDIVFLDFGPVLEEWEADVGRTVVLGDDPHKHALADALQTVWDGARDHFVATPDITGEQLYAHVCGLAADAGWEFGGSIAGHLVGQFPHKQISGSEIDCYVAPGSREPMRRNDRAGLATHWILEVHLVDRDAQIGGFTEQLLDIGPNAR</sequence>
<dbReference type="Proteomes" id="UP001205740">
    <property type="component" value="Unassembled WGS sequence"/>
</dbReference>
<organism evidence="2 3">
    <name type="scientific">Williamsia serinedens</name>
    <dbReference type="NCBI Taxonomy" id="391736"/>
    <lineage>
        <taxon>Bacteria</taxon>
        <taxon>Bacillati</taxon>
        <taxon>Actinomycetota</taxon>
        <taxon>Actinomycetes</taxon>
        <taxon>Mycobacteriales</taxon>
        <taxon>Nocardiaceae</taxon>
        <taxon>Williamsia</taxon>
    </lineage>
</organism>
<accession>A0ABT1GY20</accession>
<dbReference type="InterPro" id="IPR050659">
    <property type="entry name" value="Peptidase_M24B"/>
</dbReference>
<gene>
    <name evidence="2" type="ORF">LX12_000818</name>
</gene>
<dbReference type="Gene3D" id="3.90.230.10">
    <property type="entry name" value="Creatinase/methionine aminopeptidase superfamily"/>
    <property type="match status" value="1"/>
</dbReference>
<comment type="caution">
    <text evidence="2">The sequence shown here is derived from an EMBL/GenBank/DDBJ whole genome shotgun (WGS) entry which is preliminary data.</text>
</comment>
<evidence type="ECO:0000313" key="3">
    <source>
        <dbReference type="Proteomes" id="UP001205740"/>
    </source>
</evidence>
<dbReference type="SUPFAM" id="SSF55920">
    <property type="entry name" value="Creatinase/aminopeptidase"/>
    <property type="match status" value="1"/>
</dbReference>
<dbReference type="Pfam" id="PF00557">
    <property type="entry name" value="Peptidase_M24"/>
    <property type="match status" value="1"/>
</dbReference>
<protein>
    <submittedName>
        <fullName evidence="2">Metallopeptidase family M24</fullName>
    </submittedName>
</protein>
<dbReference type="InterPro" id="IPR036005">
    <property type="entry name" value="Creatinase/aminopeptidase-like"/>
</dbReference>